<keyword evidence="2 3" id="KW-0802">TPR repeat</keyword>
<keyword evidence="1" id="KW-0677">Repeat</keyword>
<reference evidence="5 6" key="1">
    <citation type="submission" date="2015-03" db="EMBL/GenBank/DDBJ databases">
        <title>Genome assembly of Sandaracinus amylolyticus DSM 53668.</title>
        <authorList>
            <person name="Sharma G."/>
            <person name="Subramanian S."/>
        </authorList>
    </citation>
    <scope>NUCLEOTIDE SEQUENCE [LARGE SCALE GENOMIC DNA]</scope>
    <source>
        <strain evidence="5 6">DSM 53668</strain>
    </source>
</reference>
<feature type="region of interest" description="Disordered" evidence="4">
    <location>
        <begin position="521"/>
        <end position="669"/>
    </location>
</feature>
<dbReference type="InterPro" id="IPR011990">
    <property type="entry name" value="TPR-like_helical_dom_sf"/>
</dbReference>
<dbReference type="KEGG" id="samy:DB32_003310"/>
<feature type="region of interest" description="Disordered" evidence="4">
    <location>
        <begin position="681"/>
        <end position="715"/>
    </location>
</feature>
<dbReference type="EMBL" id="CP011125">
    <property type="protein sequence ID" value="AKF06161.1"/>
    <property type="molecule type" value="Genomic_DNA"/>
</dbReference>
<proteinExistence type="predicted"/>
<gene>
    <name evidence="5" type="ORF">DB32_003310</name>
</gene>
<sequence length="980" mass="107076">MSVDRTKILEAAQKHLAKGAYDKAIAELQKLVKADPSDVRTWLKIGDLFAKKGSTREAVDTYAKVADQYATQGFFLKAVAVHKQILKLDPTRLDVQLKLADAYENLQLVSDALATYEMVAAGYARAGNIDKALATLAKMVELDPENIPVRIKYAEALSKANRTKEAADAFEAGGKLLKAQGRLDDWIKVAERLLFHRADDVAVARELSKLYLERQDAKRALAKLQLCFKADPKDVPTLEMLAEAFHQLGQLPKTISVYREVARIHQEANRVEDRARTLKRILELDPGDAEARTALAAYAQPQQSAAVQAGPSAASVRRDIAPPPGAVVAPARAPQPAPPDSTPTEDELEELDDDVIEEHEDEVYDEATYSRDDDQDYPSAETYVGGDDGEEDVIIVDDEDEPARAPARASQRPGSELPPEIARDAQIAKLLTECEVFLRYGLKQKVVDQLRRVLEIEPEHVEARERLKDMLIERGEIAAAIDELMVLSDLFSDRPAVALLYVRQALELDPDHIGAAHRANALQSPSSGMQPAAESHRAPASGAHPNAGYPSADDASGSRAVDDDVVDEEHTMFEPPSRPGASGSLDGVAAAPAEMPGDSLLDAVPPEDGVFFVDDEDTSAPTRDRDPVVSSSQARTNDPYSSETRVAVPPPALGAEEPDSLEPDPRDAMVDDGEVHELRARADGDPLAPMSPEEFESAPLRPSAPEVASAAPRMSMPPGEVEELLDEADFFVAQGLYDEAMAMLRDSHAAHPRNRLIADKLAEIEELAAQQAASAPARSVAPEADNSFQLAERLAEDLGEAEQQSRDLGSDVLDVEQVFAQFKKGVEQQVGLEDTETHFDLGIAYKEMGLLQDAIAEFQLCLVNPQKQCIAHTMIGLCNLEKGEVAEAISSFKKGLYAENKTDREELGLYYELGRAYELLHDPKEALYYYEKVRKRDATFRHVNDRIVALTRPAPAAPAPALANDDIDAAFDDLMGDRES</sequence>
<dbReference type="RefSeq" id="WP_053233359.1">
    <property type="nucleotide sequence ID" value="NZ_CP011125.1"/>
</dbReference>
<feature type="region of interest" description="Disordered" evidence="4">
    <location>
        <begin position="302"/>
        <end position="348"/>
    </location>
</feature>
<name>A0A0F6W328_9BACT</name>
<evidence type="ECO:0000256" key="3">
    <source>
        <dbReference type="PROSITE-ProRule" id="PRU00339"/>
    </source>
</evidence>
<evidence type="ECO:0000313" key="5">
    <source>
        <dbReference type="EMBL" id="AKF06161.1"/>
    </source>
</evidence>
<keyword evidence="6" id="KW-1185">Reference proteome</keyword>
<dbReference type="Gene3D" id="1.25.40.10">
    <property type="entry name" value="Tetratricopeptide repeat domain"/>
    <property type="match status" value="6"/>
</dbReference>
<dbReference type="Pfam" id="PF14559">
    <property type="entry name" value="TPR_19"/>
    <property type="match status" value="1"/>
</dbReference>
<dbReference type="AlphaFoldDB" id="A0A0F6W328"/>
<feature type="region of interest" description="Disordered" evidence="4">
    <location>
        <begin position="361"/>
        <end position="387"/>
    </location>
</feature>
<evidence type="ECO:0000256" key="1">
    <source>
        <dbReference type="ARBA" id="ARBA00022737"/>
    </source>
</evidence>
<dbReference type="SMART" id="SM00028">
    <property type="entry name" value="TPR"/>
    <property type="match status" value="8"/>
</dbReference>
<dbReference type="Pfam" id="PF13414">
    <property type="entry name" value="TPR_11"/>
    <property type="match status" value="1"/>
</dbReference>
<evidence type="ECO:0000313" key="6">
    <source>
        <dbReference type="Proteomes" id="UP000034883"/>
    </source>
</evidence>
<protein>
    <submittedName>
        <fullName evidence="5">TPR domain protein</fullName>
    </submittedName>
</protein>
<dbReference type="InterPro" id="IPR051012">
    <property type="entry name" value="CellSynth/LPSAsmb/PSIAsmb"/>
</dbReference>
<dbReference type="STRING" id="927083.DB32_003310"/>
<dbReference type="PANTHER" id="PTHR45586:SF1">
    <property type="entry name" value="LIPOPOLYSACCHARIDE ASSEMBLY PROTEIN B"/>
    <property type="match status" value="1"/>
</dbReference>
<accession>A0A0F6W328</accession>
<feature type="repeat" description="TPR" evidence="3">
    <location>
        <begin position="113"/>
        <end position="146"/>
    </location>
</feature>
<feature type="region of interest" description="Disordered" evidence="4">
    <location>
        <begin position="399"/>
        <end position="420"/>
    </location>
</feature>
<dbReference type="PROSITE" id="PS50005">
    <property type="entry name" value="TPR"/>
    <property type="match status" value="1"/>
</dbReference>
<evidence type="ECO:0000256" key="4">
    <source>
        <dbReference type="SAM" id="MobiDB-lite"/>
    </source>
</evidence>
<dbReference type="OrthoDB" id="5482461at2"/>
<evidence type="ECO:0000256" key="2">
    <source>
        <dbReference type="ARBA" id="ARBA00022803"/>
    </source>
</evidence>
<organism evidence="5 6">
    <name type="scientific">Sandaracinus amylolyticus</name>
    <dbReference type="NCBI Taxonomy" id="927083"/>
    <lineage>
        <taxon>Bacteria</taxon>
        <taxon>Pseudomonadati</taxon>
        <taxon>Myxococcota</taxon>
        <taxon>Polyangia</taxon>
        <taxon>Polyangiales</taxon>
        <taxon>Sandaracinaceae</taxon>
        <taxon>Sandaracinus</taxon>
    </lineage>
</organism>
<dbReference type="PANTHER" id="PTHR45586">
    <property type="entry name" value="TPR REPEAT-CONTAINING PROTEIN PA4667"/>
    <property type="match status" value="1"/>
</dbReference>
<dbReference type="Proteomes" id="UP000034883">
    <property type="component" value="Chromosome"/>
</dbReference>
<feature type="compositionally biased region" description="Polar residues" evidence="4">
    <location>
        <begin position="629"/>
        <end position="644"/>
    </location>
</feature>
<dbReference type="InterPro" id="IPR019734">
    <property type="entry name" value="TPR_rpt"/>
</dbReference>
<dbReference type="SUPFAM" id="SSF48452">
    <property type="entry name" value="TPR-like"/>
    <property type="match status" value="3"/>
</dbReference>